<organism evidence="2 3">
    <name type="scientific">Duffyella gerundensis</name>
    <dbReference type="NCBI Taxonomy" id="1619313"/>
    <lineage>
        <taxon>Bacteria</taxon>
        <taxon>Pseudomonadati</taxon>
        <taxon>Pseudomonadota</taxon>
        <taxon>Gammaproteobacteria</taxon>
        <taxon>Enterobacterales</taxon>
        <taxon>Erwiniaceae</taxon>
        <taxon>Duffyella</taxon>
    </lineage>
</organism>
<name>A0A0U5EDF0_9GAMM</name>
<dbReference type="PATRIC" id="fig|1619313.3.peg.3393"/>
<evidence type="ECO:0000313" key="3">
    <source>
        <dbReference type="Proteomes" id="UP000059419"/>
    </source>
</evidence>
<dbReference type="EMBL" id="LN907827">
    <property type="protein sequence ID" value="CUU25501.1"/>
    <property type="molecule type" value="Genomic_DNA"/>
</dbReference>
<dbReference type="Pfam" id="PF13432">
    <property type="entry name" value="TPR_16"/>
    <property type="match status" value="1"/>
</dbReference>
<protein>
    <submittedName>
        <fullName evidence="2">Tight adherance operon protein</fullName>
    </submittedName>
</protein>
<dbReference type="OrthoDB" id="6480168at2"/>
<keyword evidence="1" id="KW-0732">Signal</keyword>
<dbReference type="STRING" id="1619313.EM595_3270"/>
<feature type="chain" id="PRO_5006856220" evidence="1">
    <location>
        <begin position="23"/>
        <end position="245"/>
    </location>
</feature>
<evidence type="ECO:0000256" key="1">
    <source>
        <dbReference type="SAM" id="SignalP"/>
    </source>
</evidence>
<gene>
    <name evidence="2" type="ORF">EM595_3270</name>
</gene>
<dbReference type="PROSITE" id="PS51257">
    <property type="entry name" value="PROKAR_LIPOPROTEIN"/>
    <property type="match status" value="1"/>
</dbReference>
<dbReference type="AlphaFoldDB" id="A0A0U5EDF0"/>
<dbReference type="KEGG" id="ege:EM595_3270"/>
<dbReference type="SUPFAM" id="SSF48452">
    <property type="entry name" value="TPR-like"/>
    <property type="match status" value="1"/>
</dbReference>
<accession>A0A0U5EDF0</accession>
<reference evidence="3" key="1">
    <citation type="submission" date="2015-11" db="EMBL/GenBank/DDBJ databases">
        <authorList>
            <person name="Blom J."/>
        </authorList>
    </citation>
    <scope>NUCLEOTIDE SEQUENCE [LARGE SCALE GENOMIC DNA]</scope>
</reference>
<dbReference type="InterPro" id="IPR011990">
    <property type="entry name" value="TPR-like_helical_dom_sf"/>
</dbReference>
<feature type="signal peptide" evidence="1">
    <location>
        <begin position="1"/>
        <end position="22"/>
    </location>
</feature>
<keyword evidence="3" id="KW-1185">Reference proteome</keyword>
<dbReference type="InterPro" id="IPR019734">
    <property type="entry name" value="TPR_rpt"/>
</dbReference>
<dbReference type="SMART" id="SM00028">
    <property type="entry name" value="TPR"/>
    <property type="match status" value="2"/>
</dbReference>
<dbReference type="GeneID" id="84611758"/>
<dbReference type="Proteomes" id="UP000059419">
    <property type="component" value="Chromosome 1"/>
</dbReference>
<evidence type="ECO:0000313" key="2">
    <source>
        <dbReference type="EMBL" id="CUU25501.1"/>
    </source>
</evidence>
<dbReference type="RefSeq" id="WP_067434462.1">
    <property type="nucleotide sequence ID" value="NZ_CP072598.1"/>
</dbReference>
<dbReference type="Gene3D" id="1.25.40.10">
    <property type="entry name" value="Tetratricopeptide repeat domain"/>
    <property type="match status" value="1"/>
</dbReference>
<proteinExistence type="predicted"/>
<sequence>MHCFKKISLLFCALLLAGCARPETFDSQEAKSQEEILLKVNNYNGLITLYRSWLREKDDPAIRMKLARNYYLSGDYKSSLQTLQPLLNNPDIPRYLLQAQNLIALGEYPRAVRATEKIMQREPQHAEAWNLRGVALALNGQLTEAQKSLQRARSLFIADDIALNNLAMLAMIDGRYQDAVNLLLPQYLRGRKHDRLMRNLVLALVKVGDRRYAREIIRDENLSPQPEALINALAQISPPSGRGFG</sequence>